<evidence type="ECO:0008006" key="4">
    <source>
        <dbReference type="Google" id="ProtNLM"/>
    </source>
</evidence>
<gene>
    <name evidence="2" type="ORF">ACFQ2O_21615</name>
</gene>
<sequence length="202" mass="23266">MYKLFKPLAALILSLMVVLSSCTATREQQIEDDMSDFRTWVSNNTSNIADRSEEDWHQTKETFKTRTQELDQKEDKLSARLKQDYKELKQQFNSADATYTRNQQNPGIAEWERALLGSWADYASINASNVREAYITFMENVRDQKSNWGDEDWEMAKLVLEQLNARKSNISGNISTEAEVKIKALQMEFTTLETAADATDNN</sequence>
<reference evidence="3" key="1">
    <citation type="journal article" date="2019" name="Int. J. Syst. Evol. Microbiol.">
        <title>The Global Catalogue of Microorganisms (GCM) 10K type strain sequencing project: providing services to taxonomists for standard genome sequencing and annotation.</title>
        <authorList>
            <consortium name="The Broad Institute Genomics Platform"/>
            <consortium name="The Broad Institute Genome Sequencing Center for Infectious Disease"/>
            <person name="Wu L."/>
            <person name="Ma J."/>
        </authorList>
    </citation>
    <scope>NUCLEOTIDE SEQUENCE [LARGE SCALE GENOMIC DNA]</scope>
    <source>
        <strain evidence="3">JCM 31319</strain>
    </source>
</reference>
<evidence type="ECO:0000313" key="2">
    <source>
        <dbReference type="EMBL" id="MFD1188822.1"/>
    </source>
</evidence>
<organism evidence="2 3">
    <name type="scientific">Pontibacter rugosus</name>
    <dbReference type="NCBI Taxonomy" id="1745966"/>
    <lineage>
        <taxon>Bacteria</taxon>
        <taxon>Pseudomonadati</taxon>
        <taxon>Bacteroidota</taxon>
        <taxon>Cytophagia</taxon>
        <taxon>Cytophagales</taxon>
        <taxon>Hymenobacteraceae</taxon>
        <taxon>Pontibacter</taxon>
    </lineage>
</organism>
<feature type="chain" id="PRO_5047069366" description="DUF349 domain-containing protein" evidence="1">
    <location>
        <begin position="27"/>
        <end position="202"/>
    </location>
</feature>
<dbReference type="RefSeq" id="WP_377532969.1">
    <property type="nucleotide sequence ID" value="NZ_JBHTLD010000410.1"/>
</dbReference>
<protein>
    <recommendedName>
        <fullName evidence="4">DUF349 domain-containing protein</fullName>
    </recommendedName>
</protein>
<comment type="caution">
    <text evidence="2">The sequence shown here is derived from an EMBL/GenBank/DDBJ whole genome shotgun (WGS) entry which is preliminary data.</text>
</comment>
<dbReference type="PROSITE" id="PS51257">
    <property type="entry name" value="PROKAR_LIPOPROTEIN"/>
    <property type="match status" value="1"/>
</dbReference>
<dbReference type="EMBL" id="JBHTLD010000410">
    <property type="protein sequence ID" value="MFD1188822.1"/>
    <property type="molecule type" value="Genomic_DNA"/>
</dbReference>
<feature type="signal peptide" evidence="1">
    <location>
        <begin position="1"/>
        <end position="26"/>
    </location>
</feature>
<keyword evidence="1" id="KW-0732">Signal</keyword>
<accession>A0ABW3SWQ0</accession>
<keyword evidence="3" id="KW-1185">Reference proteome</keyword>
<dbReference type="Proteomes" id="UP001597094">
    <property type="component" value="Unassembled WGS sequence"/>
</dbReference>
<evidence type="ECO:0000313" key="3">
    <source>
        <dbReference type="Proteomes" id="UP001597094"/>
    </source>
</evidence>
<evidence type="ECO:0000256" key="1">
    <source>
        <dbReference type="SAM" id="SignalP"/>
    </source>
</evidence>
<name>A0ABW3SWQ0_9BACT</name>
<proteinExistence type="predicted"/>